<sequence>MTPDNVLLLYPLKKTQESNEEIRAHLKMLLYKVKSDSRHEQIGFGIEGDELI</sequence>
<evidence type="ECO:0000313" key="1">
    <source>
        <dbReference type="EMBL" id="MBP1991509.1"/>
    </source>
</evidence>
<proteinExistence type="predicted"/>
<dbReference type="Proteomes" id="UP001519287">
    <property type="component" value="Unassembled WGS sequence"/>
</dbReference>
<organism evidence="1 2">
    <name type="scientific">Paenibacillus eucommiae</name>
    <dbReference type="NCBI Taxonomy" id="1355755"/>
    <lineage>
        <taxon>Bacteria</taxon>
        <taxon>Bacillati</taxon>
        <taxon>Bacillota</taxon>
        <taxon>Bacilli</taxon>
        <taxon>Bacillales</taxon>
        <taxon>Paenibacillaceae</taxon>
        <taxon>Paenibacillus</taxon>
    </lineage>
</organism>
<evidence type="ECO:0000313" key="2">
    <source>
        <dbReference type="Proteomes" id="UP001519287"/>
    </source>
</evidence>
<name>A0ABS4IV98_9BACL</name>
<keyword evidence="2" id="KW-1185">Reference proteome</keyword>
<reference evidence="1 2" key="1">
    <citation type="submission" date="2021-03" db="EMBL/GenBank/DDBJ databases">
        <title>Genomic Encyclopedia of Type Strains, Phase IV (KMG-IV): sequencing the most valuable type-strain genomes for metagenomic binning, comparative biology and taxonomic classification.</title>
        <authorList>
            <person name="Goeker M."/>
        </authorList>
    </citation>
    <scope>NUCLEOTIDE SEQUENCE [LARGE SCALE GENOMIC DNA]</scope>
    <source>
        <strain evidence="1 2">DSM 26048</strain>
    </source>
</reference>
<comment type="caution">
    <text evidence="1">The sequence shown here is derived from an EMBL/GenBank/DDBJ whole genome shotgun (WGS) entry which is preliminary data.</text>
</comment>
<dbReference type="EMBL" id="JAGGLB010000009">
    <property type="protein sequence ID" value="MBP1991509.1"/>
    <property type="molecule type" value="Genomic_DNA"/>
</dbReference>
<gene>
    <name evidence="1" type="ORF">J2Z66_003116</name>
</gene>
<dbReference type="RefSeq" id="WP_245375565.1">
    <property type="nucleotide sequence ID" value="NZ_JAGGLB010000009.1"/>
</dbReference>
<protein>
    <submittedName>
        <fullName evidence="1">Uncharacterized protein</fullName>
    </submittedName>
</protein>
<accession>A0ABS4IV98</accession>